<evidence type="ECO:0000256" key="5">
    <source>
        <dbReference type="ARBA" id="ARBA00022989"/>
    </source>
</evidence>
<sequence length="411" mass="45926">MASPYTSFIFIGLLDMLSVHFVLPYLDDHMKELGFNHIQIGLVGAAFYASQMISSPIIGSISDVKGRKPVLLFCLIVTSFAYFWLGITSSFYVFFSLRIVLGIFKQTQILTRTIAPDYLDDPNDVSILYGKLLSLGKLGTDLGTNLGGRITKAFPKNGFTIACALTTPLYFIVLRLVNGLPELFNEKKEDNSEPEKKSPKLYDSITDTYKQSINNIYSIDWNKYWDIFLFKLILSTSIGLYYSNFSSFLETHHETSAGYHGYIGTCQGIISTIILETVSYSNKVYRNDTDYSQRIFHVFLVIVLSFVGLALVPNIYLYAALVVPKAMYFSLGRMVTLNVLWSRSEESNRGALIGLLHNVGALSSVVTPLISGVINHYLGVSFVFYTGAILASVGLVLSYQARSRSLEEKIK</sequence>
<feature type="transmembrane region" description="Helical" evidence="7">
    <location>
        <begin position="224"/>
        <end position="242"/>
    </location>
</feature>
<dbReference type="PANTHER" id="PTHR43414:SF6">
    <property type="entry name" value="MULTIDRUG RESISTANCE PROTEIN MDTG"/>
    <property type="match status" value="1"/>
</dbReference>
<feature type="transmembrane region" description="Helical" evidence="7">
    <location>
        <begin position="38"/>
        <end position="58"/>
    </location>
</feature>
<dbReference type="AlphaFoldDB" id="A0A2A4J523"/>
<dbReference type="GO" id="GO:0005886">
    <property type="term" value="C:plasma membrane"/>
    <property type="evidence" value="ECO:0007669"/>
    <property type="project" value="UniProtKB-SubCell"/>
</dbReference>
<feature type="transmembrane region" description="Helical" evidence="7">
    <location>
        <begin position="352"/>
        <end position="371"/>
    </location>
</feature>
<organism evidence="9">
    <name type="scientific">Heliothis virescens</name>
    <name type="common">Tobacco budworm moth</name>
    <dbReference type="NCBI Taxonomy" id="7102"/>
    <lineage>
        <taxon>Eukaryota</taxon>
        <taxon>Metazoa</taxon>
        <taxon>Ecdysozoa</taxon>
        <taxon>Arthropoda</taxon>
        <taxon>Hexapoda</taxon>
        <taxon>Insecta</taxon>
        <taxon>Pterygota</taxon>
        <taxon>Neoptera</taxon>
        <taxon>Endopterygota</taxon>
        <taxon>Lepidoptera</taxon>
        <taxon>Glossata</taxon>
        <taxon>Ditrysia</taxon>
        <taxon>Noctuoidea</taxon>
        <taxon>Noctuidae</taxon>
        <taxon>Heliothinae</taxon>
        <taxon>Heliothis</taxon>
    </lineage>
</organism>
<keyword evidence="6 7" id="KW-0472">Membrane</keyword>
<proteinExistence type="predicted"/>
<dbReference type="PANTHER" id="PTHR43414">
    <property type="entry name" value="MULTIDRUG RESISTANCE PROTEIN MDTG"/>
    <property type="match status" value="1"/>
</dbReference>
<feature type="transmembrane region" description="Helical" evidence="7">
    <location>
        <begin position="159"/>
        <end position="177"/>
    </location>
</feature>
<protein>
    <recommendedName>
        <fullName evidence="8">Major facilitator superfamily (MFS) profile domain-containing protein</fullName>
    </recommendedName>
</protein>
<comment type="subcellular location">
    <subcellularLocation>
        <location evidence="1">Cell membrane</location>
        <topology evidence="1">Multi-pass membrane protein</topology>
    </subcellularLocation>
</comment>
<dbReference type="InterPro" id="IPR011701">
    <property type="entry name" value="MFS"/>
</dbReference>
<evidence type="ECO:0000256" key="7">
    <source>
        <dbReference type="SAM" id="Phobius"/>
    </source>
</evidence>
<feature type="transmembrane region" description="Helical" evidence="7">
    <location>
        <begin position="6"/>
        <end position="26"/>
    </location>
</feature>
<keyword evidence="3" id="KW-1003">Cell membrane</keyword>
<evidence type="ECO:0000256" key="4">
    <source>
        <dbReference type="ARBA" id="ARBA00022692"/>
    </source>
</evidence>
<evidence type="ECO:0000256" key="1">
    <source>
        <dbReference type="ARBA" id="ARBA00004651"/>
    </source>
</evidence>
<keyword evidence="4 7" id="KW-0812">Transmembrane</keyword>
<dbReference type="InterPro" id="IPR020846">
    <property type="entry name" value="MFS_dom"/>
</dbReference>
<feature type="transmembrane region" description="Helical" evidence="7">
    <location>
        <begin position="295"/>
        <end position="312"/>
    </location>
</feature>
<dbReference type="PROSITE" id="PS50850">
    <property type="entry name" value="MFS"/>
    <property type="match status" value="1"/>
</dbReference>
<evidence type="ECO:0000256" key="6">
    <source>
        <dbReference type="ARBA" id="ARBA00023136"/>
    </source>
</evidence>
<keyword evidence="2" id="KW-0813">Transport</keyword>
<feature type="domain" description="Major facilitator superfamily (MFS) profile" evidence="8">
    <location>
        <begin position="4"/>
        <end position="406"/>
    </location>
</feature>
<feature type="transmembrane region" description="Helical" evidence="7">
    <location>
        <begin position="70"/>
        <end position="95"/>
    </location>
</feature>
<dbReference type="STRING" id="7102.A0A2A4J523"/>
<dbReference type="SUPFAM" id="SSF103473">
    <property type="entry name" value="MFS general substrate transporter"/>
    <property type="match status" value="1"/>
</dbReference>
<evidence type="ECO:0000256" key="2">
    <source>
        <dbReference type="ARBA" id="ARBA00022448"/>
    </source>
</evidence>
<reference evidence="9" key="1">
    <citation type="submission" date="2017-09" db="EMBL/GenBank/DDBJ databases">
        <title>Contemporary evolution of a Lepidopteran species, Heliothis virescens, in response to modern agricultural practices.</title>
        <authorList>
            <person name="Fritz M.L."/>
            <person name="Deyonke A.M."/>
            <person name="Papanicolaou A."/>
            <person name="Micinski S."/>
            <person name="Westbrook J."/>
            <person name="Gould F."/>
        </authorList>
    </citation>
    <scope>NUCLEOTIDE SEQUENCE [LARGE SCALE GENOMIC DNA]</scope>
    <source>
        <strain evidence="9">HvINT-</strain>
        <tissue evidence="9">Whole body</tissue>
    </source>
</reference>
<evidence type="ECO:0000259" key="8">
    <source>
        <dbReference type="PROSITE" id="PS50850"/>
    </source>
</evidence>
<feature type="transmembrane region" description="Helical" evidence="7">
    <location>
        <begin position="377"/>
        <end position="399"/>
    </location>
</feature>
<dbReference type="InterPro" id="IPR036259">
    <property type="entry name" value="MFS_trans_sf"/>
</dbReference>
<dbReference type="Pfam" id="PF07690">
    <property type="entry name" value="MFS_1"/>
    <property type="match status" value="1"/>
</dbReference>
<dbReference type="Gene3D" id="1.20.1250.20">
    <property type="entry name" value="MFS general substrate transporter like domains"/>
    <property type="match status" value="1"/>
</dbReference>
<name>A0A2A4J523_HELVI</name>
<comment type="caution">
    <text evidence="9">The sequence shown here is derived from an EMBL/GenBank/DDBJ whole genome shotgun (WGS) entry which is preliminary data.</text>
</comment>
<gene>
    <name evidence="9" type="ORF">B5V51_7616</name>
</gene>
<accession>A0A2A4J523</accession>
<evidence type="ECO:0000313" key="9">
    <source>
        <dbReference type="EMBL" id="PCG66513.1"/>
    </source>
</evidence>
<keyword evidence="5 7" id="KW-1133">Transmembrane helix</keyword>
<dbReference type="EMBL" id="NWSH01003341">
    <property type="protein sequence ID" value="PCG66513.1"/>
    <property type="molecule type" value="Genomic_DNA"/>
</dbReference>
<evidence type="ECO:0000256" key="3">
    <source>
        <dbReference type="ARBA" id="ARBA00022475"/>
    </source>
</evidence>
<dbReference type="GO" id="GO:0022857">
    <property type="term" value="F:transmembrane transporter activity"/>
    <property type="evidence" value="ECO:0007669"/>
    <property type="project" value="InterPro"/>
</dbReference>